<dbReference type="PANTHER" id="PTHR34606">
    <property type="entry name" value="BON DOMAIN-CONTAINING PROTEIN"/>
    <property type="match status" value="1"/>
</dbReference>
<dbReference type="EMBL" id="FNVE01000001">
    <property type="protein sequence ID" value="SEF71641.1"/>
    <property type="molecule type" value="Genomic_DNA"/>
</dbReference>
<dbReference type="AlphaFoldDB" id="A0AAQ1G4Z0"/>
<dbReference type="PROSITE" id="PS50914">
    <property type="entry name" value="BON"/>
    <property type="match status" value="1"/>
</dbReference>
<sequence>MHSALPTALLALSTGLLSSMACGASTPSSSYFMEQNPAVIVQSVDDASIAKALRARLAWQGNTQGIRIAVSCRNGIVSLRGTVLTTSDYRVAVATARHTPGVQQVDTRGLQIGTTRPVSNTEPAPGRFSTAGKLSL</sequence>
<keyword evidence="2" id="KW-0732">Signal</keyword>
<dbReference type="PANTHER" id="PTHR34606:SF15">
    <property type="entry name" value="BON DOMAIN-CONTAINING PROTEIN"/>
    <property type="match status" value="1"/>
</dbReference>
<evidence type="ECO:0000256" key="1">
    <source>
        <dbReference type="SAM" id="MobiDB-lite"/>
    </source>
</evidence>
<protein>
    <submittedName>
        <fullName evidence="4">BON domain-containing protein</fullName>
    </submittedName>
</protein>
<feature type="domain" description="BON" evidence="3">
    <location>
        <begin position="45"/>
        <end position="114"/>
    </location>
</feature>
<keyword evidence="5" id="KW-1185">Reference proteome</keyword>
<feature type="chain" id="PRO_5043031109" evidence="2">
    <location>
        <begin position="25"/>
        <end position="136"/>
    </location>
</feature>
<proteinExistence type="predicted"/>
<evidence type="ECO:0000313" key="4">
    <source>
        <dbReference type="EMBL" id="SEF71641.1"/>
    </source>
</evidence>
<feature type="region of interest" description="Disordered" evidence="1">
    <location>
        <begin position="113"/>
        <end position="136"/>
    </location>
</feature>
<dbReference type="InterPro" id="IPR051686">
    <property type="entry name" value="Lipoprotein_DolP"/>
</dbReference>
<comment type="caution">
    <text evidence="4">The sequence shown here is derived from an EMBL/GenBank/DDBJ whole genome shotgun (WGS) entry which is preliminary data.</text>
</comment>
<dbReference type="RefSeq" id="WP_088273829.1">
    <property type="nucleotide sequence ID" value="NZ_FNVE01000001.1"/>
</dbReference>
<dbReference type="InterPro" id="IPR007055">
    <property type="entry name" value="BON_dom"/>
</dbReference>
<feature type="compositionally biased region" description="Polar residues" evidence="1">
    <location>
        <begin position="113"/>
        <end position="122"/>
    </location>
</feature>
<evidence type="ECO:0000259" key="3">
    <source>
        <dbReference type="PROSITE" id="PS50914"/>
    </source>
</evidence>
<feature type="signal peptide" evidence="2">
    <location>
        <begin position="1"/>
        <end position="24"/>
    </location>
</feature>
<dbReference type="Proteomes" id="UP000243518">
    <property type="component" value="Unassembled WGS sequence"/>
</dbReference>
<evidence type="ECO:0000313" key="5">
    <source>
        <dbReference type="Proteomes" id="UP000243518"/>
    </source>
</evidence>
<reference evidence="4 5" key="1">
    <citation type="submission" date="2016-10" db="EMBL/GenBank/DDBJ databases">
        <authorList>
            <person name="Varghese N."/>
            <person name="Submissions S."/>
        </authorList>
    </citation>
    <scope>NUCLEOTIDE SEQUENCE [LARGE SCALE GENOMIC DNA]</scope>
    <source>
        <strain evidence="4 5">CECT 8317</strain>
    </source>
</reference>
<organism evidence="4 5">
    <name type="scientific">Halopseudomonas aestusnigri</name>
    <dbReference type="NCBI Taxonomy" id="857252"/>
    <lineage>
        <taxon>Bacteria</taxon>
        <taxon>Pseudomonadati</taxon>
        <taxon>Pseudomonadota</taxon>
        <taxon>Gammaproteobacteria</taxon>
        <taxon>Pseudomonadales</taxon>
        <taxon>Pseudomonadaceae</taxon>
        <taxon>Halopseudomonas</taxon>
    </lineage>
</organism>
<gene>
    <name evidence="4" type="ORF">SAMN05216586_101756</name>
</gene>
<dbReference type="Pfam" id="PF04972">
    <property type="entry name" value="BON"/>
    <property type="match status" value="1"/>
</dbReference>
<name>A0AAQ1G4Z0_9GAMM</name>
<accession>A0AAQ1G4Z0</accession>
<dbReference type="Gene3D" id="3.30.1340.30">
    <property type="match status" value="1"/>
</dbReference>
<evidence type="ECO:0000256" key="2">
    <source>
        <dbReference type="SAM" id="SignalP"/>
    </source>
</evidence>